<accession>A0A383BX12</accession>
<proteinExistence type="predicted"/>
<dbReference type="AlphaFoldDB" id="A0A383BX12"/>
<sequence>MSDSTEKNNTKSFSWTSFGKTDVGKARKLNEDSMLVRPEVGMWVVADGMGGHEAGDVASQMVVNTLKEIPEGISLEKYIDDIEDTLIGVNKK</sequence>
<feature type="non-terminal residue" evidence="1">
    <location>
        <position position="92"/>
    </location>
</feature>
<name>A0A383BX12_9ZZZZ</name>
<dbReference type="InterPro" id="IPR036457">
    <property type="entry name" value="PPM-type-like_dom_sf"/>
</dbReference>
<gene>
    <name evidence="1" type="ORF">METZ01_LOCUS477265</name>
</gene>
<dbReference type="Gene3D" id="3.60.40.10">
    <property type="entry name" value="PPM-type phosphatase domain"/>
    <property type="match status" value="1"/>
</dbReference>
<protein>
    <recommendedName>
        <fullName evidence="2">PPM-type phosphatase domain-containing protein</fullName>
    </recommendedName>
</protein>
<dbReference type="SUPFAM" id="SSF81606">
    <property type="entry name" value="PP2C-like"/>
    <property type="match status" value="1"/>
</dbReference>
<evidence type="ECO:0008006" key="2">
    <source>
        <dbReference type="Google" id="ProtNLM"/>
    </source>
</evidence>
<evidence type="ECO:0000313" key="1">
    <source>
        <dbReference type="EMBL" id="SVE24411.1"/>
    </source>
</evidence>
<reference evidence="1" key="1">
    <citation type="submission" date="2018-05" db="EMBL/GenBank/DDBJ databases">
        <authorList>
            <person name="Lanie J.A."/>
            <person name="Ng W.-L."/>
            <person name="Kazmierczak K.M."/>
            <person name="Andrzejewski T.M."/>
            <person name="Davidsen T.M."/>
            <person name="Wayne K.J."/>
            <person name="Tettelin H."/>
            <person name="Glass J.I."/>
            <person name="Rusch D."/>
            <person name="Podicherti R."/>
            <person name="Tsui H.-C.T."/>
            <person name="Winkler M.E."/>
        </authorList>
    </citation>
    <scope>NUCLEOTIDE SEQUENCE</scope>
</reference>
<dbReference type="EMBL" id="UINC01203929">
    <property type="protein sequence ID" value="SVE24411.1"/>
    <property type="molecule type" value="Genomic_DNA"/>
</dbReference>
<organism evidence="1">
    <name type="scientific">marine metagenome</name>
    <dbReference type="NCBI Taxonomy" id="408172"/>
    <lineage>
        <taxon>unclassified sequences</taxon>
        <taxon>metagenomes</taxon>
        <taxon>ecological metagenomes</taxon>
    </lineage>
</organism>